<dbReference type="Pfam" id="PF00076">
    <property type="entry name" value="RRM_1"/>
    <property type="match status" value="1"/>
</dbReference>
<dbReference type="InterPro" id="IPR035979">
    <property type="entry name" value="RBD_domain_sf"/>
</dbReference>
<keyword evidence="1 2" id="KW-0694">RNA-binding</keyword>
<feature type="region of interest" description="Disordered" evidence="3">
    <location>
        <begin position="1774"/>
        <end position="1823"/>
    </location>
</feature>
<dbReference type="Gene3D" id="3.30.70.330">
    <property type="match status" value="1"/>
</dbReference>
<feature type="region of interest" description="Disordered" evidence="3">
    <location>
        <begin position="206"/>
        <end position="225"/>
    </location>
</feature>
<dbReference type="InterPro" id="IPR042099">
    <property type="entry name" value="ANL_N_sf"/>
</dbReference>
<protein>
    <recommendedName>
        <fullName evidence="4">RRM domain-containing protein</fullName>
    </recommendedName>
</protein>
<dbReference type="InterPro" id="IPR056881">
    <property type="entry name" value="Mug62_dom"/>
</dbReference>
<dbReference type="PANTHER" id="PTHR22754:SF32">
    <property type="entry name" value="DISCO-INTERACTING PROTEIN 2"/>
    <property type="match status" value="1"/>
</dbReference>
<feature type="compositionally biased region" description="Low complexity" evidence="3">
    <location>
        <begin position="919"/>
        <end position="928"/>
    </location>
</feature>
<feature type="compositionally biased region" description="Polar residues" evidence="3">
    <location>
        <begin position="1374"/>
        <end position="1384"/>
    </location>
</feature>
<feature type="region of interest" description="Disordered" evidence="3">
    <location>
        <begin position="232"/>
        <end position="277"/>
    </location>
</feature>
<dbReference type="InterPro" id="IPR012677">
    <property type="entry name" value="Nucleotide-bd_a/b_plait_sf"/>
</dbReference>
<comment type="caution">
    <text evidence="5">The sequence shown here is derived from an EMBL/GenBank/DDBJ whole genome shotgun (WGS) entry which is preliminary data.</text>
</comment>
<feature type="region of interest" description="Disordered" evidence="3">
    <location>
        <begin position="1369"/>
        <end position="1399"/>
    </location>
</feature>
<dbReference type="GO" id="GO:0003723">
    <property type="term" value="F:RNA binding"/>
    <property type="evidence" value="ECO:0007669"/>
    <property type="project" value="UniProtKB-UniRule"/>
</dbReference>
<dbReference type="OrthoDB" id="69964at2759"/>
<dbReference type="InterPro" id="IPR000504">
    <property type="entry name" value="RRM_dom"/>
</dbReference>
<sequence length="1823" mass="198649">MSNLNSQTNTQTDINTNADADADTLPFDSLVDILRFRGSASSHGITQFTPFSGGRTKKAFTVVDRLGHEIGNWTWETLLDRANKIRHAILTKVDVKTQYTQNANDGGGGPRVALVFRKSEMLDFLAAFFGCQMAGMTAVPINMIDQFEEMIYILAHAKAELALTTEHNYRALNRDLSERQRMKGGQGSVKWPESVTWWKTDTLTTAASGTGRNSSSGSKKGSKVNDNWSTAIMTHSSNSNNPSSSSCTTTATSSSSSARVSPLTSATPSAANSSLPIDDVSPLPEIAYIEYTKSPSGELKGVAISHCTILAQCQAISSSLQSNPKRQLRHKLHLATATTCSDVSMPQVPLSSTPSVLTPSRHQQQEPADVVLSWLEPRQQSARRYKVTLALGDYQGVRELIQGCSSLSRVAPASLSFLPSCTSSQESKPSHLERLEAFLIDTVMIQPQLDLHLATEVLAPLGVTFAEQVVVPMSTLPEHGGMVLSMRDHLPFPAGADKLDFGFRLDQNQEDQQQRPLRRHSSNAETRCFYLLDREALKADRIEVLETGQDAVDRASEMGAVLVSAFGYASPQATLAIVDPETTTLCIPNSVGEIWIDSPSIPFGFWDLPKRSQSTFHALPLIAPAISSSAGGDNAATAVPEVYDPVPAGFLRTGLMAGLIEGRVVVFGHIEDRIQQDVPIQDTAALEAGSYQAAQCHDVVPRALVTEHHYALDLANTVLKRIVGFSACTAFECIVNKEHVPVICVETPRSHQRRDVIKLAEYVRQAMLDYHGLAVYCIAIAAPDSLPRTLHHGKAQIHPVVCRKMLESGQLALVYVWTSTEDALLGLPVGDDIVGGIWGHEALNAREAIIPAHTRMIQYSSCEFPKEVHDERTKINISQFQSLVDLLVWRSIMNPDEIAFQTLDSRQQNDDQFSVSLSQIQQQPEQQQTGNSKDPIVRGVGGMKPLTFRKFGARVVRIAAYIEKKGGFQQGDKVVLLFRTGSIDFIATLYAVWFLGLIPIPVPAPEPTRLFEDVALLMGLLNELGCSTSGAYLLGNSFTEEVMKLKPAQAQMKAYIGARQDTPIPMILNISKAPKSPKKHRRNLGRESGFLTLPKSVLLGTAPALIAVHYSTDRRRTLVKMTHAGLMAQTRTLKVQCQLQGGKPIVSCVRSFVGLDLLLACAIGVYVGASTILISYADFEARPQLYFEAVTSFGVVSDSRPSLDTIKTLETWLCPLSSMVPSSISSSLFVSSLARSGNDLERTRLNGMFGHLVNPLITTRSFMNIEPVRLHISLHALRRGLVEITTEDDDPTGIWIEDSGSPVCGTTVAIVNPETSEICLSREIGEIWVSSEANVQPYISRTSTSSSTSSAEGSDAMIEITRSRFHARIAPSPVTDSGSGVNGDQQQQHQEEQQRQLGSKTYVRTGEIGFLWNFAAPEFNGGQPTSLLFVLGPIGETFEVQGLLHFPIDVEKTVESAHSNFAPDGSIVFQAEEAVVCVITVRQADPPSSNTLMSQVLCVMRQVVDRHGFMPDVVAFVGEGVLAKTRFGEKQRGKMLSLFMSAKMPLLYIHYSHGSLSVPSMLPTQHQHQQQPQQLQHRYSTGDLLLSLKGKRSFTSVPTESASVSATTGSSSDYKYSSTYSTSTSSSSSSSSSSKEFSMTTTPSSSALSSISRSGGEDITERLDDRPSPGSPFKNRRQSMRLSPLRSVRTVQSSANNKLFIGGLSWGTTDDSLRDGFGQVGEVLDAIVVRDRETGRSRGFGFVTFADSHGADAAIQQFNDREFEGRQIKVDRASERSNTGGNRGGFRGGYNSAPRYNQQGGGYGGYQGGQGQSGRSDGEWIRN</sequence>
<keyword evidence="6" id="KW-1185">Reference proteome</keyword>
<dbReference type="InterPro" id="IPR045851">
    <property type="entry name" value="AMP-bd_C_sf"/>
</dbReference>
<feature type="compositionally biased region" description="Low complexity" evidence="3">
    <location>
        <begin position="234"/>
        <end position="266"/>
    </location>
</feature>
<reference evidence="5" key="1">
    <citation type="journal article" date="2020" name="Fungal Divers.">
        <title>Resolving the Mortierellaceae phylogeny through synthesis of multi-gene phylogenetics and phylogenomics.</title>
        <authorList>
            <person name="Vandepol N."/>
            <person name="Liber J."/>
            <person name="Desiro A."/>
            <person name="Na H."/>
            <person name="Kennedy M."/>
            <person name="Barry K."/>
            <person name="Grigoriev I.V."/>
            <person name="Miller A.N."/>
            <person name="O'Donnell K."/>
            <person name="Stajich J.E."/>
            <person name="Bonito G."/>
        </authorList>
    </citation>
    <scope>NUCLEOTIDE SEQUENCE</scope>
    <source>
        <strain evidence="5">NRRL 6426</strain>
    </source>
</reference>
<evidence type="ECO:0000256" key="2">
    <source>
        <dbReference type="PROSITE-ProRule" id="PRU00176"/>
    </source>
</evidence>
<evidence type="ECO:0000259" key="4">
    <source>
        <dbReference type="PROSITE" id="PS50102"/>
    </source>
</evidence>
<dbReference type="Pfam" id="PF23024">
    <property type="entry name" value="AMP-dom_DIP2-like"/>
    <property type="match status" value="1"/>
</dbReference>
<dbReference type="InterPro" id="IPR000873">
    <property type="entry name" value="AMP-dep_synth/lig_dom"/>
</dbReference>
<dbReference type="InterPro" id="IPR025110">
    <property type="entry name" value="AMP-bd_C"/>
</dbReference>
<gene>
    <name evidence="5" type="ORF">BG015_005362</name>
</gene>
<dbReference type="Proteomes" id="UP000748756">
    <property type="component" value="Unassembled WGS sequence"/>
</dbReference>
<feature type="compositionally biased region" description="Low complexity" evidence="3">
    <location>
        <begin position="1601"/>
        <end position="1654"/>
    </location>
</feature>
<dbReference type="Gene3D" id="3.40.50.12780">
    <property type="entry name" value="N-terminal domain of ligase-like"/>
    <property type="match status" value="4"/>
</dbReference>
<feature type="region of interest" description="Disordered" evidence="3">
    <location>
        <begin position="914"/>
        <end position="936"/>
    </location>
</feature>
<evidence type="ECO:0000256" key="3">
    <source>
        <dbReference type="SAM" id="MobiDB-lite"/>
    </source>
</evidence>
<proteinExistence type="predicted"/>
<evidence type="ECO:0000313" key="6">
    <source>
        <dbReference type="Proteomes" id="UP000748756"/>
    </source>
</evidence>
<evidence type="ECO:0000256" key="1">
    <source>
        <dbReference type="ARBA" id="ARBA00022884"/>
    </source>
</evidence>
<feature type="domain" description="RRM" evidence="4">
    <location>
        <begin position="1697"/>
        <end position="1775"/>
    </location>
</feature>
<dbReference type="SMART" id="SM00360">
    <property type="entry name" value="RRM"/>
    <property type="match status" value="1"/>
</dbReference>
<feature type="compositionally biased region" description="Basic and acidic residues" evidence="3">
    <location>
        <begin position="1655"/>
        <end position="1667"/>
    </location>
</feature>
<dbReference type="SUPFAM" id="SSF54928">
    <property type="entry name" value="RNA-binding domain, RBD"/>
    <property type="match status" value="1"/>
</dbReference>
<name>A0A9P5VCG5_9FUNG</name>
<dbReference type="PANTHER" id="PTHR22754">
    <property type="entry name" value="DISCO-INTERACTING PROTEIN 2 DIP2 -RELATED"/>
    <property type="match status" value="1"/>
</dbReference>
<dbReference type="Pfam" id="PF00501">
    <property type="entry name" value="AMP-binding"/>
    <property type="match status" value="1"/>
</dbReference>
<accession>A0A9P5VCG5</accession>
<dbReference type="GO" id="GO:0005829">
    <property type="term" value="C:cytosol"/>
    <property type="evidence" value="ECO:0007669"/>
    <property type="project" value="TreeGrafter"/>
</dbReference>
<dbReference type="EMBL" id="JAAAUQ010000249">
    <property type="protein sequence ID" value="KAF9152369.1"/>
    <property type="molecule type" value="Genomic_DNA"/>
</dbReference>
<dbReference type="CDD" id="cd21608">
    <property type="entry name" value="RRM2_NsCP33_like"/>
    <property type="match status" value="1"/>
</dbReference>
<feature type="compositionally biased region" description="Low complexity" evidence="3">
    <location>
        <begin position="208"/>
        <end position="219"/>
    </location>
</feature>
<dbReference type="SUPFAM" id="SSF56801">
    <property type="entry name" value="Acetyl-CoA synthetase-like"/>
    <property type="match status" value="3"/>
</dbReference>
<evidence type="ECO:0000313" key="5">
    <source>
        <dbReference type="EMBL" id="KAF9152369.1"/>
    </source>
</evidence>
<feature type="compositionally biased region" description="Gly residues" evidence="3">
    <location>
        <begin position="1799"/>
        <end position="1812"/>
    </location>
</feature>
<dbReference type="Gene3D" id="3.30.300.30">
    <property type="match status" value="2"/>
</dbReference>
<dbReference type="Pfam" id="PF24919">
    <property type="entry name" value="Mug62"/>
    <property type="match status" value="1"/>
</dbReference>
<dbReference type="InterPro" id="IPR048289">
    <property type="entry name" value="RRM2_NsCP33-like"/>
</dbReference>
<feature type="region of interest" description="Disordered" evidence="3">
    <location>
        <begin position="1597"/>
        <end position="1687"/>
    </location>
</feature>
<organism evidence="5 6">
    <name type="scientific">Linnemannia schmuckeri</name>
    <dbReference type="NCBI Taxonomy" id="64567"/>
    <lineage>
        <taxon>Eukaryota</taxon>
        <taxon>Fungi</taxon>
        <taxon>Fungi incertae sedis</taxon>
        <taxon>Mucoromycota</taxon>
        <taxon>Mortierellomycotina</taxon>
        <taxon>Mortierellomycetes</taxon>
        <taxon>Mortierellales</taxon>
        <taxon>Mortierellaceae</taxon>
        <taxon>Linnemannia</taxon>
    </lineage>
</organism>
<dbReference type="PROSITE" id="PS50102">
    <property type="entry name" value="RRM"/>
    <property type="match status" value="1"/>
</dbReference>